<keyword evidence="3" id="KW-1185">Reference proteome</keyword>
<organism evidence="2 3">
    <name type="scientific">Marinifilum breve</name>
    <dbReference type="NCBI Taxonomy" id="2184082"/>
    <lineage>
        <taxon>Bacteria</taxon>
        <taxon>Pseudomonadati</taxon>
        <taxon>Bacteroidota</taxon>
        <taxon>Bacteroidia</taxon>
        <taxon>Marinilabiliales</taxon>
        <taxon>Marinifilaceae</taxon>
    </lineage>
</organism>
<protein>
    <recommendedName>
        <fullName evidence="4">FeoB-associated Cys-rich membrane protein</fullName>
    </recommendedName>
</protein>
<accession>A0A2V3ZXQ4</accession>
<reference evidence="2 3" key="1">
    <citation type="submission" date="2018-05" db="EMBL/GenBank/DDBJ databases">
        <title>Marinifilum breve JC075T sp. nov., a marine bacterium isolated from Yongle Blue Hole in the South China Sea.</title>
        <authorList>
            <person name="Fu T."/>
        </authorList>
    </citation>
    <scope>NUCLEOTIDE SEQUENCE [LARGE SCALE GENOMIC DNA]</scope>
    <source>
        <strain evidence="2 3">JC075</strain>
    </source>
</reference>
<dbReference type="RefSeq" id="WP_110360656.1">
    <property type="nucleotide sequence ID" value="NZ_QFLI01000004.1"/>
</dbReference>
<evidence type="ECO:0008006" key="4">
    <source>
        <dbReference type="Google" id="ProtNLM"/>
    </source>
</evidence>
<dbReference type="Proteomes" id="UP000248079">
    <property type="component" value="Unassembled WGS sequence"/>
</dbReference>
<name>A0A2V3ZXQ4_9BACT</name>
<gene>
    <name evidence="2" type="ORF">DF185_10230</name>
</gene>
<sequence length="69" mass="7803">MSIQLALTYLIITYAVGYTLYQLFQMVKKQKESACGGGCSGCDFKNELKNKGIHTISIDKNEKFTYLKN</sequence>
<keyword evidence="1" id="KW-0472">Membrane</keyword>
<dbReference type="Pfam" id="PF12669">
    <property type="entry name" value="FeoB_associated"/>
    <property type="match status" value="1"/>
</dbReference>
<feature type="transmembrane region" description="Helical" evidence="1">
    <location>
        <begin position="6"/>
        <end position="24"/>
    </location>
</feature>
<keyword evidence="1" id="KW-1133">Transmembrane helix</keyword>
<evidence type="ECO:0000313" key="2">
    <source>
        <dbReference type="EMBL" id="PXY01023.1"/>
    </source>
</evidence>
<dbReference type="EMBL" id="QFLI01000004">
    <property type="protein sequence ID" value="PXY01023.1"/>
    <property type="molecule type" value="Genomic_DNA"/>
</dbReference>
<proteinExistence type="predicted"/>
<dbReference type="OrthoDB" id="1122925at2"/>
<evidence type="ECO:0000313" key="3">
    <source>
        <dbReference type="Proteomes" id="UP000248079"/>
    </source>
</evidence>
<comment type="caution">
    <text evidence="2">The sequence shown here is derived from an EMBL/GenBank/DDBJ whole genome shotgun (WGS) entry which is preliminary data.</text>
</comment>
<evidence type="ECO:0000256" key="1">
    <source>
        <dbReference type="SAM" id="Phobius"/>
    </source>
</evidence>
<dbReference type="AlphaFoldDB" id="A0A2V3ZXQ4"/>
<keyword evidence="1" id="KW-0812">Transmembrane</keyword>